<reference evidence="2" key="1">
    <citation type="journal article" date="2015" name="Proc. Natl. Acad. Sci. U.S.A.">
        <title>Genome sequence of the Asian Tiger mosquito, Aedes albopictus, reveals insights into its biology, genetics, and evolution.</title>
        <authorList>
            <person name="Chen X.G."/>
            <person name="Jiang X."/>
            <person name="Gu J."/>
            <person name="Xu M."/>
            <person name="Wu Y."/>
            <person name="Deng Y."/>
            <person name="Zhang C."/>
            <person name="Bonizzoni M."/>
            <person name="Dermauw W."/>
            <person name="Vontas J."/>
            <person name="Armbruster P."/>
            <person name="Huang X."/>
            <person name="Yang Y."/>
            <person name="Zhang H."/>
            <person name="He W."/>
            <person name="Peng H."/>
            <person name="Liu Y."/>
            <person name="Wu K."/>
            <person name="Chen J."/>
            <person name="Lirakis M."/>
            <person name="Topalis P."/>
            <person name="Van Leeuwen T."/>
            <person name="Hall A.B."/>
            <person name="Jiang X."/>
            <person name="Thorpe C."/>
            <person name="Mueller R.L."/>
            <person name="Sun C."/>
            <person name="Waterhouse R.M."/>
            <person name="Yan G."/>
            <person name="Tu Z.J."/>
            <person name="Fang X."/>
            <person name="James A.A."/>
        </authorList>
    </citation>
    <scope>NUCLEOTIDE SEQUENCE [LARGE SCALE GENOMIC DNA]</scope>
    <source>
        <strain evidence="2">Foshan</strain>
    </source>
</reference>
<dbReference type="EnsemblMetazoa" id="AALFPA23_004366.R5296">
    <property type="protein sequence ID" value="AALFPA23_004366.P5296"/>
    <property type="gene ID" value="AALFPA23_004366"/>
</dbReference>
<dbReference type="EnsemblMetazoa" id="AALFPA23_004366.R5297">
    <property type="protein sequence ID" value="AALFPA23_004366.P5297"/>
    <property type="gene ID" value="AALFPA23_004366"/>
</dbReference>
<dbReference type="GeneID" id="134285177"/>
<organism evidence="1 2">
    <name type="scientific">Aedes albopictus</name>
    <name type="common">Asian tiger mosquito</name>
    <name type="synonym">Stegomyia albopicta</name>
    <dbReference type="NCBI Taxonomy" id="7160"/>
    <lineage>
        <taxon>Eukaryota</taxon>
        <taxon>Metazoa</taxon>
        <taxon>Ecdysozoa</taxon>
        <taxon>Arthropoda</taxon>
        <taxon>Hexapoda</taxon>
        <taxon>Insecta</taxon>
        <taxon>Pterygota</taxon>
        <taxon>Neoptera</taxon>
        <taxon>Endopterygota</taxon>
        <taxon>Diptera</taxon>
        <taxon>Nematocera</taxon>
        <taxon>Culicoidea</taxon>
        <taxon>Culicidae</taxon>
        <taxon>Culicinae</taxon>
        <taxon>Aedini</taxon>
        <taxon>Aedes</taxon>
        <taxon>Stegomyia</taxon>
    </lineage>
</organism>
<evidence type="ECO:0000313" key="2">
    <source>
        <dbReference type="Proteomes" id="UP000069940"/>
    </source>
</evidence>
<evidence type="ECO:0000313" key="1">
    <source>
        <dbReference type="EnsemblMetazoa" id="AALFPA23_004366.P5297"/>
    </source>
</evidence>
<keyword evidence="2" id="KW-1185">Reference proteome</keyword>
<name>A0ABM1XZT2_AEDAL</name>
<dbReference type="RefSeq" id="XP_062701385.1">
    <property type="nucleotide sequence ID" value="XM_062845401.1"/>
</dbReference>
<sequence length="398" mass="46838">MMNVEAYLKLTYRYVTENDAELHQYMDSSFIFCFLCLTHLSKNVLKDLTATVKDKQVLAVMQCIFVEMVLCREYQRLLTLFRTLCIIQFTNNRITDEFVQCISEDTLKQFIDHVTMHEDEENYDEDTDNLPLYETSPFFKDCSTIYEDMKHKYQPADSAVVDVFLKKYMAYVPLWTAICHMPKSGTAKHNSIPFFRFNTNCVERYWGQTKESLRAQILEYGKTPIAISRFIRFKKSQTRAEIIRYRNHIPISKMSCRAGTYNRQMKSKADLKFHQLSQPLKVEDSNPLNRSSDKTNIKTCDLESVQAEWSRTSKQDLQTTPKGLQYKPVQKKLFDKRLETLSLRSSSICDYIKMHDNIQLNRSKHPYYVARFGNHCLDVNDMCSLAPGRYVLFIFVFD</sequence>
<protein>
    <submittedName>
        <fullName evidence="1">Uncharacterized protein</fullName>
    </submittedName>
</protein>
<proteinExistence type="predicted"/>
<dbReference type="Proteomes" id="UP000069940">
    <property type="component" value="Unassembled WGS sequence"/>
</dbReference>
<accession>A0ABM1XZT2</accession>
<reference evidence="1" key="2">
    <citation type="submission" date="2025-05" db="UniProtKB">
        <authorList>
            <consortium name="EnsemblMetazoa"/>
        </authorList>
    </citation>
    <scope>IDENTIFICATION</scope>
    <source>
        <strain evidence="1">Foshan</strain>
    </source>
</reference>
<dbReference type="RefSeq" id="XP_062701384.1">
    <property type="nucleotide sequence ID" value="XM_062845400.1"/>
</dbReference>